<evidence type="ECO:0000313" key="2">
    <source>
        <dbReference type="Proteomes" id="UP000075920"/>
    </source>
</evidence>
<name>A0A182WG52_9DIPT</name>
<protein>
    <submittedName>
        <fullName evidence="1">Uncharacterized protein</fullName>
    </submittedName>
</protein>
<dbReference type="VEuPathDB" id="VectorBase:AMIN009350"/>
<reference evidence="2" key="1">
    <citation type="submission" date="2013-03" db="EMBL/GenBank/DDBJ databases">
        <title>The Genome Sequence of Anopheles minimus MINIMUS1.</title>
        <authorList>
            <consortium name="The Broad Institute Genomics Platform"/>
            <person name="Neafsey D.E."/>
            <person name="Walton C."/>
            <person name="Walker B."/>
            <person name="Young S.K."/>
            <person name="Zeng Q."/>
            <person name="Gargeya S."/>
            <person name="Fitzgerald M."/>
            <person name="Haas B."/>
            <person name="Abouelleil A."/>
            <person name="Allen A.W."/>
            <person name="Alvarado L."/>
            <person name="Arachchi H.M."/>
            <person name="Berlin A.M."/>
            <person name="Chapman S.B."/>
            <person name="Gainer-Dewar J."/>
            <person name="Goldberg J."/>
            <person name="Griggs A."/>
            <person name="Gujja S."/>
            <person name="Hansen M."/>
            <person name="Howarth C."/>
            <person name="Imamovic A."/>
            <person name="Ireland A."/>
            <person name="Larimer J."/>
            <person name="McCowan C."/>
            <person name="Murphy C."/>
            <person name="Pearson M."/>
            <person name="Poon T.W."/>
            <person name="Priest M."/>
            <person name="Roberts A."/>
            <person name="Saif S."/>
            <person name="Shea T."/>
            <person name="Sisk P."/>
            <person name="Sykes S."/>
            <person name="Wortman J."/>
            <person name="Nusbaum C."/>
            <person name="Birren B."/>
        </authorList>
    </citation>
    <scope>NUCLEOTIDE SEQUENCE [LARGE SCALE GENOMIC DNA]</scope>
    <source>
        <strain evidence="2">MINIMUS1</strain>
    </source>
</reference>
<dbReference type="Proteomes" id="UP000075920">
    <property type="component" value="Unassembled WGS sequence"/>
</dbReference>
<organism evidence="1 2">
    <name type="scientific">Anopheles minimus</name>
    <dbReference type="NCBI Taxonomy" id="112268"/>
    <lineage>
        <taxon>Eukaryota</taxon>
        <taxon>Metazoa</taxon>
        <taxon>Ecdysozoa</taxon>
        <taxon>Arthropoda</taxon>
        <taxon>Hexapoda</taxon>
        <taxon>Insecta</taxon>
        <taxon>Pterygota</taxon>
        <taxon>Neoptera</taxon>
        <taxon>Endopterygota</taxon>
        <taxon>Diptera</taxon>
        <taxon>Nematocera</taxon>
        <taxon>Culicoidea</taxon>
        <taxon>Culicidae</taxon>
        <taxon>Anophelinae</taxon>
        <taxon>Anopheles</taxon>
    </lineage>
</organism>
<proteinExistence type="predicted"/>
<sequence>MVPSVYSEGSILKREHGDDGLGACCEHTISSIESIYFSHHLVGLGHSFVENTLLVVVLLLRME</sequence>
<dbReference type="EnsemblMetazoa" id="AMIN009350-RA">
    <property type="protein sequence ID" value="AMIN009350-PA"/>
    <property type="gene ID" value="AMIN009350"/>
</dbReference>
<accession>A0A182WG52</accession>
<evidence type="ECO:0000313" key="1">
    <source>
        <dbReference type="EnsemblMetazoa" id="AMIN009350-PA"/>
    </source>
</evidence>
<reference evidence="1" key="2">
    <citation type="submission" date="2020-05" db="UniProtKB">
        <authorList>
            <consortium name="EnsemblMetazoa"/>
        </authorList>
    </citation>
    <scope>IDENTIFICATION</scope>
    <source>
        <strain evidence="1">MINIMUS1</strain>
    </source>
</reference>
<dbReference type="AlphaFoldDB" id="A0A182WG52"/>
<keyword evidence="2" id="KW-1185">Reference proteome</keyword>